<feature type="region of interest" description="Disordered" evidence="6">
    <location>
        <begin position="454"/>
        <end position="476"/>
    </location>
</feature>
<feature type="domain" description="C2" evidence="7">
    <location>
        <begin position="215"/>
        <end position="335"/>
    </location>
</feature>
<evidence type="ECO:0000259" key="7">
    <source>
        <dbReference type="PROSITE" id="PS50004"/>
    </source>
</evidence>
<evidence type="ECO:0000256" key="6">
    <source>
        <dbReference type="SAM" id="MobiDB-lite"/>
    </source>
</evidence>
<feature type="non-terminal residue" evidence="9">
    <location>
        <position position="1"/>
    </location>
</feature>
<evidence type="ECO:0000256" key="5">
    <source>
        <dbReference type="ARBA" id="ARBA00023136"/>
    </source>
</evidence>
<comment type="caution">
    <text evidence="9">The sequence shown here is derived from an EMBL/GenBank/DDBJ whole genome shotgun (WGS) entry which is preliminary data.</text>
</comment>
<dbReference type="CDD" id="cd00030">
    <property type="entry name" value="C2"/>
    <property type="match status" value="1"/>
</dbReference>
<proteinExistence type="predicted"/>
<dbReference type="SMART" id="SM00239">
    <property type="entry name" value="C2"/>
    <property type="match status" value="1"/>
</dbReference>
<organism evidence="9 10">
    <name type="scientific">Kingdonia uniflora</name>
    <dbReference type="NCBI Taxonomy" id="39325"/>
    <lineage>
        <taxon>Eukaryota</taxon>
        <taxon>Viridiplantae</taxon>
        <taxon>Streptophyta</taxon>
        <taxon>Embryophyta</taxon>
        <taxon>Tracheophyta</taxon>
        <taxon>Spermatophyta</taxon>
        <taxon>Magnoliopsida</taxon>
        <taxon>Ranunculales</taxon>
        <taxon>Circaeasteraceae</taxon>
        <taxon>Kingdonia</taxon>
    </lineage>
</organism>
<keyword evidence="10" id="KW-1185">Reference proteome</keyword>
<dbReference type="InterPro" id="IPR035892">
    <property type="entry name" value="C2_domain_sf"/>
</dbReference>
<gene>
    <name evidence="9" type="ORF">GIB67_020754</name>
</gene>
<dbReference type="PANTHER" id="PTHR10774">
    <property type="entry name" value="EXTENDED SYNAPTOTAGMIN-RELATED"/>
    <property type="match status" value="1"/>
</dbReference>
<dbReference type="PANTHER" id="PTHR10774:SF149">
    <property type="entry name" value="SYNAPTOTAGMIN-5"/>
    <property type="match status" value="1"/>
</dbReference>
<dbReference type="GO" id="GO:0016020">
    <property type="term" value="C:membrane"/>
    <property type="evidence" value="ECO:0007669"/>
    <property type="project" value="UniProtKB-SubCell"/>
</dbReference>
<evidence type="ECO:0000256" key="2">
    <source>
        <dbReference type="ARBA" id="ARBA00022448"/>
    </source>
</evidence>
<dbReference type="Proteomes" id="UP000541444">
    <property type="component" value="Unassembled WGS sequence"/>
</dbReference>
<keyword evidence="2" id="KW-0813">Transport</keyword>
<evidence type="ECO:0000259" key="8">
    <source>
        <dbReference type="PROSITE" id="PS51847"/>
    </source>
</evidence>
<feature type="domain" description="SMP-LTD" evidence="8">
    <location>
        <begin position="1"/>
        <end position="90"/>
    </location>
</feature>
<accession>A0A7J7M701</accession>
<dbReference type="Gene3D" id="2.60.40.150">
    <property type="entry name" value="C2 domain"/>
    <property type="match status" value="2"/>
</dbReference>
<dbReference type="InterPro" id="IPR031468">
    <property type="entry name" value="SMP_LBD"/>
</dbReference>
<dbReference type="GO" id="GO:0006869">
    <property type="term" value="P:lipid transport"/>
    <property type="evidence" value="ECO:0007669"/>
    <property type="project" value="UniProtKB-KW"/>
</dbReference>
<dbReference type="GO" id="GO:0008289">
    <property type="term" value="F:lipid binding"/>
    <property type="evidence" value="ECO:0007669"/>
    <property type="project" value="UniProtKB-KW"/>
</dbReference>
<keyword evidence="3" id="KW-0445">Lipid transport</keyword>
<dbReference type="EMBL" id="JACGCM010001726">
    <property type="protein sequence ID" value="KAF6150671.1"/>
    <property type="molecule type" value="Genomic_DNA"/>
</dbReference>
<dbReference type="PROSITE" id="PS50004">
    <property type="entry name" value="C2"/>
    <property type="match status" value="1"/>
</dbReference>
<dbReference type="PROSITE" id="PS51847">
    <property type="entry name" value="SMP"/>
    <property type="match status" value="1"/>
</dbReference>
<evidence type="ECO:0000256" key="1">
    <source>
        <dbReference type="ARBA" id="ARBA00004370"/>
    </source>
</evidence>
<dbReference type="FunFam" id="2.60.40.150:FF:000100">
    <property type="entry name" value="Extended synaptotagmin-2"/>
    <property type="match status" value="1"/>
</dbReference>
<protein>
    <recommendedName>
        <fullName evidence="11">C2 domain-containing protein</fullName>
    </recommendedName>
</protein>
<name>A0A7J7M701_9MAGN</name>
<evidence type="ECO:0000256" key="3">
    <source>
        <dbReference type="ARBA" id="ARBA00023055"/>
    </source>
</evidence>
<sequence>MVGVVLPIQVKNIGFTGVFRLIFKPLVEEIPCVRAVSYSLRGKKKLNFTLKVVGGDLSSIPGLADAIEETITDVVEDTITWPVRKVIPIIPGNYSDLELKPKGTFEVKLVQAKELTNKDPIGKSDPYAKLYASELLGCAQVRLKDLEPSKVKDVWLKLVKYLDVQKDTKNRGQVHLELLYYPIGSESGFTNPFADNYSMTSLENALKSRTDGTEATVNGKIAIQRRKEVIARGVLSVTVISAEDLPLVDIMGKADPYVIVQMKKTESKNKSRVENDSLNPVWNQTFNFVVENGLHDMLILEVYDHDTWFRALLGGKKNLVSLTDLSIKHAIAVATATTAVVEAAVTMAHMAAVVVKLTGGNGSLTILDLPSRDSITAQRSTSSVSSGEVQSVVKPQRFHHDIDDEMFFAIEDSLQFYSATSRPGSAKRGGPFTPTKSKYSKSFYSGYSDHPNYMTNTESSRAKGRRCSPLPPQSSSGNSCILKDMFGTNVAYGTVQFNTTAPKGFYSVIIVEVIHEDACLYVESRTHGDVSVEFKANPGKLLDISIYILDI</sequence>
<evidence type="ECO:0000313" key="9">
    <source>
        <dbReference type="EMBL" id="KAF6150671.1"/>
    </source>
</evidence>
<dbReference type="OrthoDB" id="67700at2759"/>
<dbReference type="SUPFAM" id="SSF49562">
    <property type="entry name" value="C2 domain (Calcium/lipid-binding domain, CaLB)"/>
    <property type="match status" value="2"/>
</dbReference>
<keyword evidence="5" id="KW-0472">Membrane</keyword>
<dbReference type="AlphaFoldDB" id="A0A7J7M701"/>
<reference evidence="9 10" key="1">
    <citation type="journal article" date="2020" name="IScience">
        <title>Genome Sequencing of the Endangered Kingdonia uniflora (Circaeasteraceae, Ranunculales) Reveals Potential Mechanisms of Evolutionary Specialization.</title>
        <authorList>
            <person name="Sun Y."/>
            <person name="Deng T."/>
            <person name="Zhang A."/>
            <person name="Moore M.J."/>
            <person name="Landis J.B."/>
            <person name="Lin N."/>
            <person name="Zhang H."/>
            <person name="Zhang X."/>
            <person name="Huang J."/>
            <person name="Zhang X."/>
            <person name="Sun H."/>
            <person name="Wang H."/>
        </authorList>
    </citation>
    <scope>NUCLEOTIDE SEQUENCE [LARGE SCALE GENOMIC DNA]</scope>
    <source>
        <strain evidence="9">TB1705</strain>
        <tissue evidence="9">Leaf</tissue>
    </source>
</reference>
<dbReference type="GO" id="GO:0005783">
    <property type="term" value="C:endoplasmic reticulum"/>
    <property type="evidence" value="ECO:0007669"/>
    <property type="project" value="TreeGrafter"/>
</dbReference>
<dbReference type="InterPro" id="IPR000008">
    <property type="entry name" value="C2_dom"/>
</dbReference>
<comment type="subcellular location">
    <subcellularLocation>
        <location evidence="1">Membrane</location>
    </subcellularLocation>
</comment>
<keyword evidence="4" id="KW-0446">Lipid-binding</keyword>
<evidence type="ECO:0000313" key="10">
    <source>
        <dbReference type="Proteomes" id="UP000541444"/>
    </source>
</evidence>
<dbReference type="PRINTS" id="PR00360">
    <property type="entry name" value="C2DOMAIN"/>
</dbReference>
<dbReference type="InterPro" id="IPR045050">
    <property type="entry name" value="Synaptotagmin_plant"/>
</dbReference>
<evidence type="ECO:0000256" key="4">
    <source>
        <dbReference type="ARBA" id="ARBA00023121"/>
    </source>
</evidence>
<dbReference type="Pfam" id="PF00168">
    <property type="entry name" value="C2"/>
    <property type="match status" value="2"/>
</dbReference>
<evidence type="ECO:0008006" key="11">
    <source>
        <dbReference type="Google" id="ProtNLM"/>
    </source>
</evidence>